<organism evidence="1 2">
    <name type="scientific">Corchorus olitorius</name>
    <dbReference type="NCBI Taxonomy" id="93759"/>
    <lineage>
        <taxon>Eukaryota</taxon>
        <taxon>Viridiplantae</taxon>
        <taxon>Streptophyta</taxon>
        <taxon>Embryophyta</taxon>
        <taxon>Tracheophyta</taxon>
        <taxon>Spermatophyta</taxon>
        <taxon>Magnoliopsida</taxon>
        <taxon>eudicotyledons</taxon>
        <taxon>Gunneridae</taxon>
        <taxon>Pentapetalae</taxon>
        <taxon>rosids</taxon>
        <taxon>malvids</taxon>
        <taxon>Malvales</taxon>
        <taxon>Malvaceae</taxon>
        <taxon>Grewioideae</taxon>
        <taxon>Apeibeae</taxon>
        <taxon>Corchorus</taxon>
    </lineage>
</organism>
<dbReference type="EMBL" id="AWUE01019692">
    <property type="protein sequence ID" value="OMO72148.1"/>
    <property type="molecule type" value="Genomic_DNA"/>
</dbReference>
<evidence type="ECO:0000313" key="1">
    <source>
        <dbReference type="EMBL" id="OMO72148.1"/>
    </source>
</evidence>
<gene>
    <name evidence="1" type="ORF">COLO4_27806</name>
</gene>
<reference evidence="2" key="1">
    <citation type="submission" date="2013-09" db="EMBL/GenBank/DDBJ databases">
        <title>Corchorus olitorius genome sequencing.</title>
        <authorList>
            <person name="Alam M."/>
            <person name="Haque M.S."/>
            <person name="Islam M.S."/>
            <person name="Emdad E.M."/>
            <person name="Islam M.M."/>
            <person name="Ahmed B."/>
            <person name="Halim A."/>
            <person name="Hossen Q.M.M."/>
            <person name="Hossain M.Z."/>
            <person name="Ahmed R."/>
            <person name="Khan M.M."/>
            <person name="Islam R."/>
            <person name="Rashid M.M."/>
            <person name="Khan S.A."/>
            <person name="Rahman M.S."/>
            <person name="Alam M."/>
            <person name="Yahiya A.S."/>
            <person name="Khan M.S."/>
            <person name="Azam M.S."/>
            <person name="Haque T."/>
            <person name="Lashkar M.Z.H."/>
            <person name="Akhand A.I."/>
            <person name="Morshed G."/>
            <person name="Roy S."/>
            <person name="Uddin K.S."/>
            <person name="Rabeya T."/>
            <person name="Hossain A.S."/>
            <person name="Chowdhury A."/>
            <person name="Snigdha A.R."/>
            <person name="Mortoza M.S."/>
            <person name="Matin S.A."/>
            <person name="Hoque S.M.E."/>
            <person name="Islam M.K."/>
            <person name="Roy D.K."/>
            <person name="Haider R."/>
            <person name="Moosa M.M."/>
            <person name="Elias S.M."/>
            <person name="Hasan A.M."/>
            <person name="Jahan S."/>
            <person name="Shafiuddin M."/>
            <person name="Mahmood N."/>
            <person name="Shommy N.S."/>
        </authorList>
    </citation>
    <scope>NUCLEOTIDE SEQUENCE [LARGE SCALE GENOMIC DNA]</scope>
    <source>
        <strain evidence="2">cv. O-4</strain>
    </source>
</reference>
<evidence type="ECO:0000313" key="2">
    <source>
        <dbReference type="Proteomes" id="UP000187203"/>
    </source>
</evidence>
<name>A0A1R3HP82_9ROSI</name>
<accession>A0A1R3HP82</accession>
<proteinExistence type="predicted"/>
<sequence>MAKRAVVGFIEAGSDRCSGSQRFLTTRTEW</sequence>
<protein>
    <submittedName>
        <fullName evidence="1">Uncharacterized protein</fullName>
    </submittedName>
</protein>
<comment type="caution">
    <text evidence="1">The sequence shown here is derived from an EMBL/GenBank/DDBJ whole genome shotgun (WGS) entry which is preliminary data.</text>
</comment>
<dbReference type="AlphaFoldDB" id="A0A1R3HP82"/>
<dbReference type="Proteomes" id="UP000187203">
    <property type="component" value="Unassembled WGS sequence"/>
</dbReference>
<keyword evidence="2" id="KW-1185">Reference proteome</keyword>